<dbReference type="InterPro" id="IPR002048">
    <property type="entry name" value="EF_hand_dom"/>
</dbReference>
<dbReference type="SMART" id="SM00054">
    <property type="entry name" value="EFh"/>
    <property type="match status" value="2"/>
</dbReference>
<evidence type="ECO:0000313" key="3">
    <source>
        <dbReference type="EMBL" id="CAK0845420.1"/>
    </source>
</evidence>
<dbReference type="Pfam" id="PF13499">
    <property type="entry name" value="EF-hand_7"/>
    <property type="match status" value="1"/>
</dbReference>
<keyword evidence="1" id="KW-0106">Calcium</keyword>
<accession>A0ABN9THV2</accession>
<dbReference type="InterPro" id="IPR011992">
    <property type="entry name" value="EF-hand-dom_pair"/>
</dbReference>
<protein>
    <recommendedName>
        <fullName evidence="2">EF-hand domain-containing protein</fullName>
    </recommendedName>
</protein>
<organism evidence="3 4">
    <name type="scientific">Prorocentrum cordatum</name>
    <dbReference type="NCBI Taxonomy" id="2364126"/>
    <lineage>
        <taxon>Eukaryota</taxon>
        <taxon>Sar</taxon>
        <taxon>Alveolata</taxon>
        <taxon>Dinophyceae</taxon>
        <taxon>Prorocentrales</taxon>
        <taxon>Prorocentraceae</taxon>
        <taxon>Prorocentrum</taxon>
    </lineage>
</organism>
<dbReference type="Gene3D" id="1.10.238.10">
    <property type="entry name" value="EF-hand"/>
    <property type="match status" value="1"/>
</dbReference>
<reference evidence="3" key="1">
    <citation type="submission" date="2023-10" db="EMBL/GenBank/DDBJ databases">
        <authorList>
            <person name="Chen Y."/>
            <person name="Shah S."/>
            <person name="Dougan E. K."/>
            <person name="Thang M."/>
            <person name="Chan C."/>
        </authorList>
    </citation>
    <scope>NUCLEOTIDE SEQUENCE [LARGE SCALE GENOMIC DNA]</scope>
</reference>
<name>A0ABN9THV2_9DINO</name>
<comment type="caution">
    <text evidence="3">The sequence shown here is derived from an EMBL/GenBank/DDBJ whole genome shotgun (WGS) entry which is preliminary data.</text>
</comment>
<dbReference type="EMBL" id="CAUYUJ010014736">
    <property type="protein sequence ID" value="CAK0845420.1"/>
    <property type="molecule type" value="Genomic_DNA"/>
</dbReference>
<dbReference type="PROSITE" id="PS50222">
    <property type="entry name" value="EF_HAND_2"/>
    <property type="match status" value="1"/>
</dbReference>
<proteinExistence type="predicted"/>
<keyword evidence="4" id="KW-1185">Reference proteome</keyword>
<feature type="non-terminal residue" evidence="3">
    <location>
        <position position="72"/>
    </location>
</feature>
<sequence>MEMLRAVFMQFDTNGDGTLTLEELNQGLVNAGVADANSLRNLAKKLDTDHSGSIDYTEFLAATLDRSLATQE</sequence>
<dbReference type="SUPFAM" id="SSF47473">
    <property type="entry name" value="EF-hand"/>
    <property type="match status" value="1"/>
</dbReference>
<dbReference type="PROSITE" id="PS00018">
    <property type="entry name" value="EF_HAND_1"/>
    <property type="match status" value="2"/>
</dbReference>
<feature type="domain" description="EF-hand" evidence="2">
    <location>
        <begin position="1"/>
        <end position="34"/>
    </location>
</feature>
<evidence type="ECO:0000256" key="1">
    <source>
        <dbReference type="ARBA" id="ARBA00022837"/>
    </source>
</evidence>
<evidence type="ECO:0000313" key="4">
    <source>
        <dbReference type="Proteomes" id="UP001189429"/>
    </source>
</evidence>
<evidence type="ECO:0000259" key="2">
    <source>
        <dbReference type="PROSITE" id="PS50222"/>
    </source>
</evidence>
<dbReference type="Proteomes" id="UP001189429">
    <property type="component" value="Unassembled WGS sequence"/>
</dbReference>
<gene>
    <name evidence="3" type="ORF">PCOR1329_LOCUS39222</name>
</gene>
<dbReference type="InterPro" id="IPR018247">
    <property type="entry name" value="EF_Hand_1_Ca_BS"/>
</dbReference>